<reference evidence="1 2" key="1">
    <citation type="submission" date="2009-08" db="EMBL/GenBank/DDBJ databases">
        <authorList>
            <person name="Muzny D."/>
            <person name="Qin X."/>
            <person name="Deng J."/>
            <person name="Jiang H."/>
            <person name="Liu Y."/>
            <person name="Qu J."/>
            <person name="Song X.-Z."/>
            <person name="Zhang L."/>
            <person name="Thornton R."/>
            <person name="Coyle M."/>
            <person name="Francisco L."/>
            <person name="Jackson L."/>
            <person name="Javaid M."/>
            <person name="Korchina V."/>
            <person name="Kovar C."/>
            <person name="Mata R."/>
            <person name="Mathew T."/>
            <person name="Ngo R."/>
            <person name="Nguyen L."/>
            <person name="Nguyen N."/>
            <person name="Okwuonu G."/>
            <person name="Ongeri F."/>
            <person name="Pham C."/>
            <person name="Simmons D."/>
            <person name="Wilczek-Boney K."/>
            <person name="Hale W."/>
            <person name="Jakkamsetti A."/>
            <person name="Pham P."/>
            <person name="Ruth R."/>
            <person name="San Lucas F."/>
            <person name="Warren J."/>
            <person name="Zhang J."/>
            <person name="Zhao Z."/>
            <person name="Zhou C."/>
            <person name="Zhu D."/>
            <person name="Lee S."/>
            <person name="Bess C."/>
            <person name="Blankenburg K."/>
            <person name="Forbes L."/>
            <person name="Fu Q."/>
            <person name="Gubbala S."/>
            <person name="Hirani K."/>
            <person name="Jayaseelan J.C."/>
            <person name="Lara F."/>
            <person name="Munidasa M."/>
            <person name="Palculict T."/>
            <person name="Patil S."/>
            <person name="Pu L.-L."/>
            <person name="Saada N."/>
            <person name="Tang L."/>
            <person name="Weissenberger G."/>
            <person name="Zhu Y."/>
            <person name="Hemphill L."/>
            <person name="Shang Y."/>
            <person name="Youmans B."/>
            <person name="Ayvaz T."/>
            <person name="Ross M."/>
            <person name="Santibanez J."/>
            <person name="Aqrawi P."/>
            <person name="Gross S."/>
            <person name="Joshi V."/>
            <person name="Fowler G."/>
            <person name="Nazareth L."/>
            <person name="Reid J."/>
            <person name="Worley K."/>
            <person name="Petrosino J."/>
            <person name="Highlander S."/>
            <person name="Gibbs R."/>
        </authorList>
    </citation>
    <scope>NUCLEOTIDE SEQUENCE [LARGE SCALE GENOMIC DNA]</scope>
    <source>
        <strain evidence="1 2">ATCC 49175</strain>
    </source>
</reference>
<dbReference type="Proteomes" id="UP000005926">
    <property type="component" value="Unassembled WGS sequence"/>
</dbReference>
<dbReference type="EMBL" id="ACKZ01000020">
    <property type="protein sequence ID" value="EEW36949.1"/>
    <property type="molecule type" value="Genomic_DNA"/>
</dbReference>
<keyword evidence="2" id="KW-1185">Reference proteome</keyword>
<name>C8NGX2_9LACT</name>
<dbReference type="HOGENOM" id="CLU_089333_1_0_9"/>
<proteinExistence type="predicted"/>
<organism evidence="1 2">
    <name type="scientific">Granulicatella adiacens ATCC 49175</name>
    <dbReference type="NCBI Taxonomy" id="638301"/>
    <lineage>
        <taxon>Bacteria</taxon>
        <taxon>Bacillati</taxon>
        <taxon>Bacillota</taxon>
        <taxon>Bacilli</taxon>
        <taxon>Lactobacillales</taxon>
        <taxon>Carnobacteriaceae</taxon>
        <taxon>Granulicatella</taxon>
    </lineage>
</organism>
<evidence type="ECO:0000313" key="2">
    <source>
        <dbReference type="Proteomes" id="UP000005926"/>
    </source>
</evidence>
<sequence>MNPKQKEILEYLKKNNGILSYREVKEAGLSYRTYRKMIVQQVLEPLGNGLYGMADYYMDDWYLVQLRNPKGIYALDTALWLHGLSLTVPFDKTMMFPYGVNTSVIKQSQEVKPVVTRTNFDVGIVEIERQKGQRIRIYEIERTLVECLRPVYKMDVQLIAQAFKIYFQKYSVNYQKLMHYAKLFKVTDKIYSYIEVLS</sequence>
<dbReference type="AlphaFoldDB" id="C8NGX2"/>
<protein>
    <recommendedName>
        <fullName evidence="3">Abortive infection protein AbiGI</fullName>
    </recommendedName>
</protein>
<dbReference type="RefSeq" id="WP_005607389.1">
    <property type="nucleotide sequence ID" value="NZ_CP102283.1"/>
</dbReference>
<evidence type="ECO:0000313" key="1">
    <source>
        <dbReference type="EMBL" id="EEW36949.1"/>
    </source>
</evidence>
<accession>C8NGX2</accession>
<gene>
    <name evidence="1" type="ORF">HMPREF0444_1167</name>
</gene>
<dbReference type="STRING" id="638301.HMPREF0444_1167"/>
<dbReference type="eggNOG" id="COG5340">
    <property type="taxonomic scope" value="Bacteria"/>
</dbReference>
<comment type="caution">
    <text evidence="1">The sequence shown here is derived from an EMBL/GenBank/DDBJ whole genome shotgun (WGS) entry which is preliminary data.</text>
</comment>
<evidence type="ECO:0008006" key="3">
    <source>
        <dbReference type="Google" id="ProtNLM"/>
    </source>
</evidence>
<dbReference type="GeneID" id="78411920"/>